<evidence type="ECO:0000313" key="2">
    <source>
        <dbReference type="Proteomes" id="UP000629619"/>
    </source>
</evidence>
<protein>
    <submittedName>
        <fullName evidence="1">Uncharacterized protein</fullName>
    </submittedName>
</protein>
<comment type="caution">
    <text evidence="1">The sequence shown here is derived from an EMBL/GenBank/DDBJ whole genome shotgun (WGS) entry which is preliminary data.</text>
</comment>
<organism evidence="1 2">
    <name type="scientific">Actinoplanes siamensis</name>
    <dbReference type="NCBI Taxonomy" id="1223317"/>
    <lineage>
        <taxon>Bacteria</taxon>
        <taxon>Bacillati</taxon>
        <taxon>Actinomycetota</taxon>
        <taxon>Actinomycetes</taxon>
        <taxon>Micromonosporales</taxon>
        <taxon>Micromonosporaceae</taxon>
        <taxon>Actinoplanes</taxon>
    </lineage>
</organism>
<dbReference type="EMBL" id="BOMW01000046">
    <property type="protein sequence ID" value="GIF07260.1"/>
    <property type="molecule type" value="Genomic_DNA"/>
</dbReference>
<gene>
    <name evidence="1" type="ORF">Asi03nite_47980</name>
</gene>
<dbReference type="RefSeq" id="WP_203682664.1">
    <property type="nucleotide sequence ID" value="NZ_BOMW01000046.1"/>
</dbReference>
<evidence type="ECO:0000313" key="1">
    <source>
        <dbReference type="EMBL" id="GIF07260.1"/>
    </source>
</evidence>
<name>A0A919NAL0_9ACTN</name>
<dbReference type="Proteomes" id="UP000629619">
    <property type="component" value="Unassembled WGS sequence"/>
</dbReference>
<sequence length="154" mass="17105">MTDARPLIADVEQSEGRVAVEVRAESGRATAVVERIRDPKLHRHIPIGTRDREHLRMMVDDVPVILRPGAGRWSRRSYRVVVEHDGRQYVYRPKTSESSRLTRDGFRVGDFTGTNPEWHGSPEPVDAAVGYALAAAFGSGAEFLLAAFLDNPAL</sequence>
<dbReference type="AlphaFoldDB" id="A0A919NAL0"/>
<reference evidence="1" key="1">
    <citation type="submission" date="2021-01" db="EMBL/GenBank/DDBJ databases">
        <title>Whole genome shotgun sequence of Actinoplanes siamensis NBRC 109076.</title>
        <authorList>
            <person name="Komaki H."/>
            <person name="Tamura T."/>
        </authorList>
    </citation>
    <scope>NUCLEOTIDE SEQUENCE</scope>
    <source>
        <strain evidence="1">NBRC 109076</strain>
    </source>
</reference>
<accession>A0A919NAL0</accession>
<proteinExistence type="predicted"/>
<keyword evidence="2" id="KW-1185">Reference proteome</keyword>